<organism evidence="3 5">
    <name type="scientific">Dracunculus medinensis</name>
    <name type="common">Guinea worm</name>
    <dbReference type="NCBI Taxonomy" id="318479"/>
    <lineage>
        <taxon>Eukaryota</taxon>
        <taxon>Metazoa</taxon>
        <taxon>Ecdysozoa</taxon>
        <taxon>Nematoda</taxon>
        <taxon>Chromadorea</taxon>
        <taxon>Rhabditida</taxon>
        <taxon>Spirurina</taxon>
        <taxon>Dracunculoidea</taxon>
        <taxon>Dracunculidae</taxon>
        <taxon>Dracunculus</taxon>
    </lineage>
</organism>
<dbReference type="WBParaSite" id="DME_0000185001-mRNA-1">
    <property type="protein sequence ID" value="DME_0000185001-mRNA-1"/>
    <property type="gene ID" value="DME_0000185001"/>
</dbReference>
<feature type="domain" description="F-box" evidence="1">
    <location>
        <begin position="52"/>
        <end position="98"/>
    </location>
</feature>
<dbReference type="Pfam" id="PF12937">
    <property type="entry name" value="F-box-like"/>
    <property type="match status" value="1"/>
</dbReference>
<evidence type="ECO:0000313" key="3">
    <source>
        <dbReference type="Proteomes" id="UP000038040"/>
    </source>
</evidence>
<evidence type="ECO:0000313" key="4">
    <source>
        <dbReference type="Proteomes" id="UP000274756"/>
    </source>
</evidence>
<evidence type="ECO:0000313" key="5">
    <source>
        <dbReference type="WBParaSite" id="DME_0000185001-mRNA-1"/>
    </source>
</evidence>
<proteinExistence type="predicted"/>
<keyword evidence="4" id="KW-1185">Reference proteome</keyword>
<dbReference type="InterPro" id="IPR036047">
    <property type="entry name" value="F-box-like_dom_sf"/>
</dbReference>
<dbReference type="PANTHER" id="PTHR20933:SF4">
    <property type="entry name" value="F-BOX INVOLVED IN POLYQ PATHOGENESIS, ISOFORM A"/>
    <property type="match status" value="1"/>
</dbReference>
<evidence type="ECO:0000313" key="2">
    <source>
        <dbReference type="EMBL" id="VDN56237.1"/>
    </source>
</evidence>
<name>A0A158Q382_DRAME</name>
<protein>
    <submittedName>
        <fullName evidence="5">F-box domain-containing protein</fullName>
    </submittedName>
</protein>
<dbReference type="AlphaFoldDB" id="A0A158Q382"/>
<dbReference type="InterPro" id="IPR001810">
    <property type="entry name" value="F-box_dom"/>
</dbReference>
<dbReference type="PROSITE" id="PS50181">
    <property type="entry name" value="FBOX"/>
    <property type="match status" value="1"/>
</dbReference>
<dbReference type="Proteomes" id="UP000274756">
    <property type="component" value="Unassembled WGS sequence"/>
</dbReference>
<accession>A0A158Q382</accession>
<dbReference type="Gene3D" id="3.80.10.10">
    <property type="entry name" value="Ribonuclease Inhibitor"/>
    <property type="match status" value="2"/>
</dbReference>
<dbReference type="SUPFAM" id="SSF81383">
    <property type="entry name" value="F-box domain"/>
    <property type="match status" value="1"/>
</dbReference>
<dbReference type="Proteomes" id="UP000038040">
    <property type="component" value="Unplaced"/>
</dbReference>
<evidence type="ECO:0000259" key="1">
    <source>
        <dbReference type="PROSITE" id="PS50181"/>
    </source>
</evidence>
<dbReference type="SUPFAM" id="SSF52047">
    <property type="entry name" value="RNI-like"/>
    <property type="match status" value="1"/>
</dbReference>
<dbReference type="PANTHER" id="PTHR20933">
    <property type="entry name" value="F-BOX ONLY PROTEIN 33"/>
    <property type="match status" value="1"/>
</dbReference>
<reference evidence="5" key="1">
    <citation type="submission" date="2016-04" db="UniProtKB">
        <authorList>
            <consortium name="WormBaseParasite"/>
        </authorList>
    </citation>
    <scope>IDENTIFICATION</scope>
</reference>
<reference evidence="2 4" key="2">
    <citation type="submission" date="2018-11" db="EMBL/GenBank/DDBJ databases">
        <authorList>
            <consortium name="Pathogen Informatics"/>
        </authorList>
    </citation>
    <scope>NUCLEOTIDE SEQUENCE [LARGE SCALE GENOMIC DNA]</scope>
</reference>
<dbReference type="GO" id="GO:0031398">
    <property type="term" value="P:positive regulation of protein ubiquitination"/>
    <property type="evidence" value="ECO:0007669"/>
    <property type="project" value="TreeGrafter"/>
</dbReference>
<dbReference type="EMBL" id="UYYG01001155">
    <property type="protein sequence ID" value="VDN56237.1"/>
    <property type="molecule type" value="Genomic_DNA"/>
</dbReference>
<dbReference type="InterPro" id="IPR032675">
    <property type="entry name" value="LRR_dom_sf"/>
</dbReference>
<sequence length="539" mass="62686">MFKGLEHEGAIVGWSRRKYFRESEEWRKKKTRLLMKLRAIGRLNLAFIMARAPAIEKLPDRVLQHIFSYLSPIQILRVGQVCRKWKDIANSPSLWQFISFRPNYGGLQVTNQEIFLHLLGTRFTDLRVIELATDLITPTVLHELSAKCPALQSLTLDFSTAMQLHDFTELQSFPSRLNSLTICLSENIFLEGFLRKVYTFISSMEVLHIIGTYEKVEDEEEEVYETVNVYKLKQYIPNVRVVNLWGVPFITDEHVDAISSNCAHLECLSINYCTKVTGSCLKLVLQRCKKLRSLHLAHASLDDKLVQNVDWEKTRIEELNICGTELSSDSLIIILTRLKNLRWLNASWLEQMDDKVMEAWMASDAIANIQYLNLDTCDSLTETSLTDFITRFGQQILGLNLGGHHKLLEYFWMNMIPKLRNIKVLVMGTAEDCCLKVIAKIHIDQFIDCIAQNCFRLRRLEIRWDDETLRFSDKSSKFIDILRLKCLKLHSLVLSDGQYYELVRSNFERADRMSVVRTTEMCRTGLMHCSHYYSQLLFN</sequence>
<dbReference type="STRING" id="318479.A0A158Q382"/>
<gene>
    <name evidence="2" type="ORF">DME_LOCUS6210</name>
</gene>
<dbReference type="OrthoDB" id="3219396at2759"/>
<dbReference type="SMART" id="SM00256">
    <property type="entry name" value="FBOX"/>
    <property type="match status" value="1"/>
</dbReference>